<evidence type="ECO:0000259" key="1">
    <source>
        <dbReference type="PROSITE" id="PS50011"/>
    </source>
</evidence>
<dbReference type="PROSITE" id="PS50011">
    <property type="entry name" value="PROTEIN_KINASE_DOM"/>
    <property type="match status" value="1"/>
</dbReference>
<dbReference type="Gene3D" id="3.40.50.300">
    <property type="entry name" value="P-loop containing nucleotide triphosphate hydrolases"/>
    <property type="match status" value="2"/>
</dbReference>
<dbReference type="InterPro" id="IPR011528">
    <property type="entry name" value="NERD"/>
</dbReference>
<feature type="domain" description="NERD" evidence="2">
    <location>
        <begin position="10"/>
        <end position="124"/>
    </location>
</feature>
<sequence>MDINFFRPQGPQPTEMEGLAEMGRVLPRPWKGFANFVMRQRGRRGQDREIDAVIVAFDRIILVDLKHIRGRIENRGGFWHRGGDNLGPSPAHKIRENAKMLASLIKSEVHKIPGVPPVESIVVLTHPDCDPSGLDQVELDRTVKLANFLKISREQNFQNLFTTHSVYGASNPLCSGHFGATLQKFFQNGKLFEPRKTRFHGFVPVGEPEFSHKLFEEFACHQPEDPNYTGLLRLWDFTVESELIVEEARRPVAERERAVLGHIRVQDPALYENYVLRSIHFDAEYTLRYSEIFDKLPDLERLNRFQGALKDLTFERRVELSRLFLDRIASLHRIRVAHRDLDRHSVWIDERRSKVVLSGFGAAHFPERTSIGGTRSKLQASGFRVPEDVGESSAGTPFQQDVFLAGALVWGLLSGERLQSMDRVPVWTSGTIKGSDVPDAFRSWFDRCLKIEARERFDNCVEAADAFAELVRKTEKASLEKQLDAYRRDVDPISDYEPTEWISKKPYRVYKAERDGEALFVKSWPERVLGERRKSTARLIEFFAKANALRRVDASWLPRTDVACLCTDGLLLVQEWVEGERLSECNTADWTPEALRRFIVALADAVDELHKLDLVHGDLSPKNIIVRLDGDVPRPILVDAVDFSTDEEGRRTPVYCPPEDNDLRIRDRFAVGQITAELAEVCRDEETKTLFALGVSKSAEGAAPWLTLKTLKDTIAMRRRRPANARLELEVEMQRVGFEGRMLSDNGVFHVIKPKKAPNSIEIFGFDQRLIVDFDPADSKPFDAVASKIGMREAAWAQGHRIFSFEGSVTVRRSRATRFAGFDDLPALIAAHLTAVSVSKDAVTPAETVDAKTSAPEPAQPPKRGFPVKDFWHGTILVEEEISPEVTLATEPRYDDEERTLYLVAEDNIPDVDPSDGQAVGVQWNGYKLGDLDTERTRGTTVVVRNVRSARGLHKGDILKIPDDLISFQRRSRAISRILDGKSTIPNLIRYFDPEGDMTPQTFGPEVRDEDLTRYGLNPDQNEAFKHLWKHGPLGLLQGPPGTGKTTFIAAFVHFALTQSRLSNVLVLSQSHEAVNNAAEKILHTASKLGGDIDLLRVGQHSKISPMLHKFHARAIQDRYRELFRAAVKERVVPPANRLGLDRNYIEEAIEVENTLGSLLRQIEFCEQDIATSNDQDTVAAAKERAERLKEAWTDAAAERSVSIDGDPRGALEEVRAGIAERYAVHDPDARRRLLRIHGLAMEWGATLGMRGRSLEELFARSRNLISGTCVGIGRQGIQIDKNVFDLVIIDEAARCTPGELAVGMQSGRRVLLVGDHKQLPPLYGHELTEALGVRLNLASKKDLRRSDFERAFHSTYGSAVARTLKRQYRMAPKIGKMVAKIFYPGQDLATQRGDPPDYYRLLPRPLDDEIVWLDTGFSKSTRRESDSGSSFVNRREATAIVSCLKTIAGSTEFLQSASDDLKEDEPLIGVICMYAPQVGLVEEMLITSGLAPEFRKLVKVGTVDSYQGKENRIVILSLVRSNPERDMGFIRAANRVNVAVSRAMERLVIVGSVRMFDRSRSSFSSVIHELRAADRIVALGKEWQ</sequence>
<evidence type="ECO:0000313" key="3">
    <source>
        <dbReference type="EMBL" id="QPF90857.1"/>
    </source>
</evidence>
<dbReference type="SMART" id="SM00220">
    <property type="entry name" value="S_TKc"/>
    <property type="match status" value="1"/>
</dbReference>
<dbReference type="GO" id="GO:0004672">
    <property type="term" value="F:protein kinase activity"/>
    <property type="evidence" value="ECO:0007669"/>
    <property type="project" value="InterPro"/>
</dbReference>
<organism evidence="3 4">
    <name type="scientific">Bradyrhizobium commune</name>
    <dbReference type="NCBI Taxonomy" id="83627"/>
    <lineage>
        <taxon>Bacteria</taxon>
        <taxon>Pseudomonadati</taxon>
        <taxon>Pseudomonadota</taxon>
        <taxon>Alphaproteobacteria</taxon>
        <taxon>Hyphomicrobiales</taxon>
        <taxon>Nitrobacteraceae</taxon>
        <taxon>Bradyrhizobium</taxon>
    </lineage>
</organism>
<dbReference type="PANTHER" id="PTHR10887">
    <property type="entry name" value="DNA2/NAM7 HELICASE FAMILY"/>
    <property type="match status" value="1"/>
</dbReference>
<dbReference type="InterPro" id="IPR041679">
    <property type="entry name" value="DNA2/NAM7-like_C"/>
</dbReference>
<proteinExistence type="predicted"/>
<dbReference type="InterPro" id="IPR003593">
    <property type="entry name" value="AAA+_ATPase"/>
</dbReference>
<dbReference type="RefSeq" id="WP_195800440.1">
    <property type="nucleotide sequence ID" value="NZ_CP061379.1"/>
</dbReference>
<dbReference type="Pfam" id="PF13086">
    <property type="entry name" value="AAA_11"/>
    <property type="match status" value="1"/>
</dbReference>
<gene>
    <name evidence="3" type="ORF">IC761_31035</name>
</gene>
<dbReference type="InterPro" id="IPR047187">
    <property type="entry name" value="SF1_C_Upf1"/>
</dbReference>
<dbReference type="CDD" id="cd18808">
    <property type="entry name" value="SF1_C_Upf1"/>
    <property type="match status" value="1"/>
</dbReference>
<dbReference type="PROSITE" id="PS00109">
    <property type="entry name" value="PROTEIN_KINASE_TYR"/>
    <property type="match status" value="1"/>
</dbReference>
<dbReference type="GO" id="GO:0004386">
    <property type="term" value="F:helicase activity"/>
    <property type="evidence" value="ECO:0007669"/>
    <property type="project" value="InterPro"/>
</dbReference>
<dbReference type="GO" id="GO:0005524">
    <property type="term" value="F:ATP binding"/>
    <property type="evidence" value="ECO:0007669"/>
    <property type="project" value="InterPro"/>
</dbReference>
<reference evidence="3 4" key="1">
    <citation type="submission" date="2020-09" db="EMBL/GenBank/DDBJ databases">
        <title>Complete genomes of bradyrhizobia occurring on native shrubby legumes in Australia.</title>
        <authorList>
            <person name="Lafay B."/>
        </authorList>
    </citation>
    <scope>NUCLEOTIDE SEQUENCE [LARGE SCALE GENOMIC DNA]</scope>
    <source>
        <strain evidence="3 4">BDV5040</strain>
    </source>
</reference>
<dbReference type="InterPro" id="IPR011009">
    <property type="entry name" value="Kinase-like_dom_sf"/>
</dbReference>
<dbReference type="InterPro" id="IPR000719">
    <property type="entry name" value="Prot_kinase_dom"/>
</dbReference>
<dbReference type="SUPFAM" id="SSF56112">
    <property type="entry name" value="Protein kinase-like (PK-like)"/>
    <property type="match status" value="2"/>
</dbReference>
<dbReference type="Pfam" id="PF13087">
    <property type="entry name" value="AAA_12"/>
    <property type="match status" value="1"/>
</dbReference>
<dbReference type="Gene3D" id="1.10.510.10">
    <property type="entry name" value="Transferase(Phosphotransferase) domain 1"/>
    <property type="match status" value="2"/>
</dbReference>
<dbReference type="SMART" id="SM00382">
    <property type="entry name" value="AAA"/>
    <property type="match status" value="1"/>
</dbReference>
<dbReference type="InterPro" id="IPR041677">
    <property type="entry name" value="DNA2/NAM7_AAA_11"/>
</dbReference>
<name>A0A7S9D446_9BRAD</name>
<protein>
    <submittedName>
        <fullName evidence="3">AAA family ATPase</fullName>
    </submittedName>
</protein>
<dbReference type="InterPro" id="IPR045055">
    <property type="entry name" value="DNA2/NAM7-like"/>
</dbReference>
<dbReference type="KEGG" id="bcou:IC761_31035"/>
<dbReference type="PROSITE" id="PS50965">
    <property type="entry name" value="NERD"/>
    <property type="match status" value="1"/>
</dbReference>
<dbReference type="SUPFAM" id="SSF52540">
    <property type="entry name" value="P-loop containing nucleoside triphosphate hydrolases"/>
    <property type="match status" value="1"/>
</dbReference>
<dbReference type="Pfam" id="PF08378">
    <property type="entry name" value="NERD"/>
    <property type="match status" value="1"/>
</dbReference>
<feature type="domain" description="Protein kinase" evidence="1">
    <location>
        <begin position="167"/>
        <end position="468"/>
    </location>
</feature>
<evidence type="ECO:0000259" key="2">
    <source>
        <dbReference type="PROSITE" id="PS50965"/>
    </source>
</evidence>
<accession>A0A7S9D446</accession>
<dbReference type="InterPro" id="IPR027417">
    <property type="entry name" value="P-loop_NTPase"/>
</dbReference>
<dbReference type="Proteomes" id="UP000594621">
    <property type="component" value="Chromosome"/>
</dbReference>
<dbReference type="InterPro" id="IPR008266">
    <property type="entry name" value="Tyr_kinase_AS"/>
</dbReference>
<evidence type="ECO:0000313" key="4">
    <source>
        <dbReference type="Proteomes" id="UP000594621"/>
    </source>
</evidence>
<dbReference type="PANTHER" id="PTHR10887:SF495">
    <property type="entry name" value="HELICASE SENATAXIN ISOFORM X1-RELATED"/>
    <property type="match status" value="1"/>
</dbReference>
<dbReference type="EMBL" id="CP061379">
    <property type="protein sequence ID" value="QPF90857.1"/>
    <property type="molecule type" value="Genomic_DNA"/>
</dbReference>
<keyword evidence="4" id="KW-1185">Reference proteome</keyword>